<dbReference type="InterPro" id="IPR011059">
    <property type="entry name" value="Metal-dep_hydrolase_composite"/>
</dbReference>
<keyword evidence="4 8" id="KW-0378">Hydrolase</keyword>
<comment type="function">
    <text evidence="7 8">Catalyzes the hydrolytic deamination of guanine, producing xanthine and ammonia.</text>
</comment>
<dbReference type="InterPro" id="IPR014311">
    <property type="entry name" value="Guanine_deaminase"/>
</dbReference>
<dbReference type="OrthoDB" id="194468at2759"/>
<dbReference type="FunFam" id="3.20.20.140:FF:000022">
    <property type="entry name" value="Guanine deaminase"/>
    <property type="match status" value="1"/>
</dbReference>
<dbReference type="GO" id="GO:0006147">
    <property type="term" value="P:guanine catabolic process"/>
    <property type="evidence" value="ECO:0007669"/>
    <property type="project" value="UniProtKB-UniRule"/>
</dbReference>
<protein>
    <recommendedName>
        <fullName evidence="8">Guanine deaminase</fullName>
        <shortName evidence="8">Guanase</shortName>
        <ecNumber evidence="8">3.5.4.3</ecNumber>
    </recommendedName>
    <alternativeName>
        <fullName evidence="8">Guanine aminohydrolase</fullName>
    </alternativeName>
</protein>
<dbReference type="SUPFAM" id="SSF51556">
    <property type="entry name" value="Metallo-dependent hydrolases"/>
    <property type="match status" value="1"/>
</dbReference>
<evidence type="ECO:0000256" key="8">
    <source>
        <dbReference type="RuleBase" id="RU366009"/>
    </source>
</evidence>
<reference evidence="10 11" key="1">
    <citation type="journal article" date="2016" name="Sci. Rep.">
        <title>Peltaster fructicola genome reveals evolution from an invasive phytopathogen to an ectophytic parasite.</title>
        <authorList>
            <person name="Xu C."/>
            <person name="Chen H."/>
            <person name="Gleason M.L."/>
            <person name="Xu J.R."/>
            <person name="Liu H."/>
            <person name="Zhang R."/>
            <person name="Sun G."/>
        </authorList>
    </citation>
    <scope>NUCLEOTIDE SEQUENCE [LARGE SCALE GENOMIC DNA]</scope>
    <source>
        <strain evidence="10 11">LNHT1506</strain>
    </source>
</reference>
<dbReference type="GO" id="GO:0008270">
    <property type="term" value="F:zinc ion binding"/>
    <property type="evidence" value="ECO:0007669"/>
    <property type="project" value="UniProtKB-UniRule"/>
</dbReference>
<dbReference type="EC" id="3.5.4.3" evidence="8"/>
<keyword evidence="5 8" id="KW-0862">Zinc</keyword>
<sequence length="451" mass="49906">MLGRTIFVGTFVHCRSLTEVEVIEDGVLGVDEHGKIAFIERSATTNVRDGWKDARQVKAKRNAFFFPGFIDTHIHASQYPNAGVFGKSTLLDWLNTYTFPLESSFKDLDVASRIYNRVVARTLSHGTTTACYYATIHVPATNLLADICQTRGQRAFVGRVCMDRLSPDYYRDESVECTVSDTQACINHVQKIDPQHELITPIITPRFAPSCSDDALKALGDLHRTTGLPCQTHISENVSECKLVKELFSSHDHYTDVYDQAGLLTSKTILAHAIHLSQDERDLIQKRDAKLSHCPASNTALTSGRAKVRELLNLGITIGLGTDVSGGYTSSMLSEAREAVFNSRHVAMDDGVDAKLSVEEALYLATRGGAKVVSLEDRIGGFEVGKDWDAQLVELGEVTDQELDQDAGLVEIFGDESWDDKLAKWVYTGDDRNTAAVWVKGRLVHQRVKTP</sequence>
<comment type="similarity">
    <text evidence="2 8">Belongs to the metallo-dependent hydrolases superfamily. ATZ/TRZ family.</text>
</comment>
<keyword evidence="11" id="KW-1185">Reference proteome</keyword>
<dbReference type="UniPathway" id="UPA00603">
    <property type="reaction ID" value="UER00660"/>
</dbReference>
<dbReference type="InterPro" id="IPR006680">
    <property type="entry name" value="Amidohydro-rel"/>
</dbReference>
<evidence type="ECO:0000259" key="9">
    <source>
        <dbReference type="Pfam" id="PF01979"/>
    </source>
</evidence>
<dbReference type="PANTHER" id="PTHR11271:SF6">
    <property type="entry name" value="GUANINE DEAMINASE"/>
    <property type="match status" value="1"/>
</dbReference>
<organism evidence="10 11">
    <name type="scientific">Peltaster fructicola</name>
    <dbReference type="NCBI Taxonomy" id="286661"/>
    <lineage>
        <taxon>Eukaryota</taxon>
        <taxon>Fungi</taxon>
        <taxon>Dikarya</taxon>
        <taxon>Ascomycota</taxon>
        <taxon>Pezizomycotina</taxon>
        <taxon>Dothideomycetes</taxon>
        <taxon>Dothideomycetes incertae sedis</taxon>
        <taxon>Peltaster</taxon>
    </lineage>
</organism>
<evidence type="ECO:0000256" key="2">
    <source>
        <dbReference type="ARBA" id="ARBA00006745"/>
    </source>
</evidence>
<evidence type="ECO:0000313" key="11">
    <source>
        <dbReference type="Proteomes" id="UP000503462"/>
    </source>
</evidence>
<evidence type="ECO:0000313" key="10">
    <source>
        <dbReference type="EMBL" id="QIW95149.1"/>
    </source>
</evidence>
<accession>A0A6H0XKW8</accession>
<dbReference type="Proteomes" id="UP000503462">
    <property type="component" value="Chromosome 1"/>
</dbReference>
<dbReference type="Gene3D" id="3.20.20.140">
    <property type="entry name" value="Metal-dependent hydrolases"/>
    <property type="match status" value="1"/>
</dbReference>
<dbReference type="Gene3D" id="2.30.40.10">
    <property type="entry name" value="Urease, subunit C, domain 1"/>
    <property type="match status" value="1"/>
</dbReference>
<comment type="catalytic activity">
    <reaction evidence="6 8">
        <text>guanine + H2O + H(+) = xanthine + NH4(+)</text>
        <dbReference type="Rhea" id="RHEA:14665"/>
        <dbReference type="ChEBI" id="CHEBI:15377"/>
        <dbReference type="ChEBI" id="CHEBI:15378"/>
        <dbReference type="ChEBI" id="CHEBI:16235"/>
        <dbReference type="ChEBI" id="CHEBI:17712"/>
        <dbReference type="ChEBI" id="CHEBI:28938"/>
        <dbReference type="EC" id="3.5.4.3"/>
    </reaction>
</comment>
<evidence type="ECO:0000256" key="1">
    <source>
        <dbReference type="ARBA" id="ARBA00004984"/>
    </source>
</evidence>
<dbReference type="InterPro" id="IPR032466">
    <property type="entry name" value="Metal_Hydrolase"/>
</dbReference>
<evidence type="ECO:0000256" key="7">
    <source>
        <dbReference type="ARBA" id="ARBA00056079"/>
    </source>
</evidence>
<comment type="cofactor">
    <cofactor evidence="8">
        <name>Zn(2+)</name>
        <dbReference type="ChEBI" id="CHEBI:29105"/>
    </cofactor>
    <text evidence="8">Binds 1 zinc ion per subunit.</text>
</comment>
<proteinExistence type="inferred from homology"/>
<dbReference type="Pfam" id="PF01979">
    <property type="entry name" value="Amidohydro_1"/>
    <property type="match status" value="1"/>
</dbReference>
<dbReference type="EMBL" id="CP051139">
    <property type="protein sequence ID" value="QIW95149.1"/>
    <property type="molecule type" value="Genomic_DNA"/>
</dbReference>
<evidence type="ECO:0000256" key="4">
    <source>
        <dbReference type="ARBA" id="ARBA00022801"/>
    </source>
</evidence>
<dbReference type="GO" id="GO:0008892">
    <property type="term" value="F:guanine deaminase activity"/>
    <property type="evidence" value="ECO:0007669"/>
    <property type="project" value="UniProtKB-UniRule"/>
</dbReference>
<evidence type="ECO:0000256" key="3">
    <source>
        <dbReference type="ARBA" id="ARBA00022723"/>
    </source>
</evidence>
<gene>
    <name evidence="10" type="ORF">AMS68_000667</name>
</gene>
<dbReference type="PANTHER" id="PTHR11271">
    <property type="entry name" value="GUANINE DEAMINASE"/>
    <property type="match status" value="1"/>
</dbReference>
<keyword evidence="3 8" id="KW-0479">Metal-binding</keyword>
<name>A0A6H0XKW8_9PEZI</name>
<feature type="domain" description="Amidohydrolase-related" evidence="9">
    <location>
        <begin position="66"/>
        <end position="444"/>
    </location>
</feature>
<evidence type="ECO:0000256" key="5">
    <source>
        <dbReference type="ARBA" id="ARBA00022833"/>
    </source>
</evidence>
<dbReference type="NCBIfam" id="TIGR02967">
    <property type="entry name" value="guan_deamin"/>
    <property type="match status" value="1"/>
</dbReference>
<dbReference type="CDD" id="cd01303">
    <property type="entry name" value="GDEase"/>
    <property type="match status" value="1"/>
</dbReference>
<comment type="pathway">
    <text evidence="1 8">Purine metabolism; guanine degradation; xanthine from guanine: step 1/1.</text>
</comment>
<evidence type="ECO:0000256" key="6">
    <source>
        <dbReference type="ARBA" id="ARBA00051148"/>
    </source>
</evidence>
<dbReference type="InterPro" id="IPR051607">
    <property type="entry name" value="Metallo-dep_hydrolases"/>
</dbReference>
<dbReference type="AlphaFoldDB" id="A0A6H0XKW8"/>
<dbReference type="GO" id="GO:0005829">
    <property type="term" value="C:cytosol"/>
    <property type="evidence" value="ECO:0007669"/>
    <property type="project" value="TreeGrafter"/>
</dbReference>